<gene>
    <name evidence="1" type="ORF">C6P64_17770</name>
</gene>
<organism evidence="1 2">
    <name type="scientific">Malikia granosa</name>
    <dbReference type="NCBI Taxonomy" id="263067"/>
    <lineage>
        <taxon>Bacteria</taxon>
        <taxon>Pseudomonadati</taxon>
        <taxon>Pseudomonadota</taxon>
        <taxon>Betaproteobacteria</taxon>
        <taxon>Burkholderiales</taxon>
        <taxon>Comamonadaceae</taxon>
        <taxon>Malikia</taxon>
    </lineage>
</organism>
<proteinExistence type="predicted"/>
<dbReference type="Proteomes" id="UP000238589">
    <property type="component" value="Unassembled WGS sequence"/>
</dbReference>
<name>A0A2S9K038_9BURK</name>
<evidence type="ECO:0008006" key="3">
    <source>
        <dbReference type="Google" id="ProtNLM"/>
    </source>
</evidence>
<dbReference type="Gene3D" id="2.10.10.20">
    <property type="entry name" value="Carbohydrate-binding module superfamily 5/12"/>
    <property type="match status" value="1"/>
</dbReference>
<reference evidence="1 2" key="1">
    <citation type="submission" date="2018-03" db="EMBL/GenBank/DDBJ databases">
        <title>Comparative genomics illustrates the genes involved in a hyperalkaliphilic mechanisms of Serpentinomonas isolated from highly-alkaline calcium-rich serpentinized springs.</title>
        <authorList>
            <person name="Suzuki S."/>
            <person name="Ishii S."/>
            <person name="Walworth N."/>
            <person name="Bird L."/>
            <person name="Kuenen J.G."/>
            <person name="Nealson K.H."/>
        </authorList>
    </citation>
    <scope>NUCLEOTIDE SEQUENCE [LARGE SCALE GENOMIC DNA]</scope>
    <source>
        <strain evidence="1 2">P1</strain>
    </source>
</reference>
<sequence>MPSVNLGRIKPIQRGAYLAGTTYQPLDIVTYNGLQYICKATSTGNLPSNTSFFDAIVDVSIWSSEQPAPGKIPLADAQGKITYLWVALTPLVEQSDIGTAPNQVPRNGDLGSMAYQSHLSVNIEGGIFQGQVRRRAPVTKTAAFTVADNEHWLICNGTASIPVTLPDAATNLGREIMLTNRAAFTVVSASSNVVPLAGGAAGTAILAAAAGKYATLVSDGTNWIITQAN</sequence>
<keyword evidence="2" id="KW-1185">Reference proteome</keyword>
<evidence type="ECO:0000313" key="2">
    <source>
        <dbReference type="Proteomes" id="UP000238589"/>
    </source>
</evidence>
<dbReference type="RefSeq" id="WP_105749852.1">
    <property type="nucleotide sequence ID" value="NZ_PVLQ01000160.1"/>
</dbReference>
<dbReference type="AlphaFoldDB" id="A0A2S9K038"/>
<comment type="caution">
    <text evidence="1">The sequence shown here is derived from an EMBL/GenBank/DDBJ whole genome shotgun (WGS) entry which is preliminary data.</text>
</comment>
<dbReference type="OrthoDB" id="8708771at2"/>
<dbReference type="EMBL" id="PVLQ01000160">
    <property type="protein sequence ID" value="PRD63805.1"/>
    <property type="molecule type" value="Genomic_DNA"/>
</dbReference>
<evidence type="ECO:0000313" key="1">
    <source>
        <dbReference type="EMBL" id="PRD63805.1"/>
    </source>
</evidence>
<protein>
    <recommendedName>
        <fullName evidence="3">Chitin-binding type-3 domain-containing protein</fullName>
    </recommendedName>
</protein>
<accession>A0A2S9K038</accession>